<reference evidence="1" key="1">
    <citation type="submission" date="2020-05" db="EMBL/GenBank/DDBJ databases">
        <title>Large-scale comparative analyses of tick genomes elucidate their genetic diversity and vector capacities.</title>
        <authorList>
            <person name="Jia N."/>
            <person name="Wang J."/>
            <person name="Shi W."/>
            <person name="Du L."/>
            <person name="Sun Y."/>
            <person name="Zhan W."/>
            <person name="Jiang J."/>
            <person name="Wang Q."/>
            <person name="Zhang B."/>
            <person name="Ji P."/>
            <person name="Sakyi L.B."/>
            <person name="Cui X."/>
            <person name="Yuan T."/>
            <person name="Jiang B."/>
            <person name="Yang W."/>
            <person name="Lam T.T.-Y."/>
            <person name="Chang Q."/>
            <person name="Ding S."/>
            <person name="Wang X."/>
            <person name="Zhu J."/>
            <person name="Ruan X."/>
            <person name="Zhao L."/>
            <person name="Wei J."/>
            <person name="Que T."/>
            <person name="Du C."/>
            <person name="Cheng J."/>
            <person name="Dai P."/>
            <person name="Han X."/>
            <person name="Huang E."/>
            <person name="Gao Y."/>
            <person name="Liu J."/>
            <person name="Shao H."/>
            <person name="Ye R."/>
            <person name="Li L."/>
            <person name="Wei W."/>
            <person name="Wang X."/>
            <person name="Wang C."/>
            <person name="Yang T."/>
            <person name="Huo Q."/>
            <person name="Li W."/>
            <person name="Guo W."/>
            <person name="Chen H."/>
            <person name="Zhou L."/>
            <person name="Ni X."/>
            <person name="Tian J."/>
            <person name="Zhou Y."/>
            <person name="Sheng Y."/>
            <person name="Liu T."/>
            <person name="Pan Y."/>
            <person name="Xia L."/>
            <person name="Li J."/>
            <person name="Zhao F."/>
            <person name="Cao W."/>
        </authorList>
    </citation>
    <scope>NUCLEOTIDE SEQUENCE</scope>
    <source>
        <strain evidence="1">Hyas-2018</strain>
    </source>
</reference>
<protein>
    <submittedName>
        <fullName evidence="1">Uncharacterized protein</fullName>
    </submittedName>
</protein>
<evidence type="ECO:0000313" key="2">
    <source>
        <dbReference type="Proteomes" id="UP000821845"/>
    </source>
</evidence>
<gene>
    <name evidence="1" type="ORF">HPB50_013719</name>
</gene>
<dbReference type="Proteomes" id="UP000821845">
    <property type="component" value="Chromosome 3"/>
</dbReference>
<accession>A0ACB7SNE0</accession>
<name>A0ACB7SNE0_HYAAI</name>
<proteinExistence type="predicted"/>
<comment type="caution">
    <text evidence="1">The sequence shown here is derived from an EMBL/GenBank/DDBJ whole genome shotgun (WGS) entry which is preliminary data.</text>
</comment>
<organism evidence="1 2">
    <name type="scientific">Hyalomma asiaticum</name>
    <name type="common">Tick</name>
    <dbReference type="NCBI Taxonomy" id="266040"/>
    <lineage>
        <taxon>Eukaryota</taxon>
        <taxon>Metazoa</taxon>
        <taxon>Ecdysozoa</taxon>
        <taxon>Arthropoda</taxon>
        <taxon>Chelicerata</taxon>
        <taxon>Arachnida</taxon>
        <taxon>Acari</taxon>
        <taxon>Parasitiformes</taxon>
        <taxon>Ixodida</taxon>
        <taxon>Ixodoidea</taxon>
        <taxon>Ixodidae</taxon>
        <taxon>Hyalomminae</taxon>
        <taxon>Hyalomma</taxon>
    </lineage>
</organism>
<dbReference type="EMBL" id="CM023483">
    <property type="protein sequence ID" value="KAH6936135.1"/>
    <property type="molecule type" value="Genomic_DNA"/>
</dbReference>
<evidence type="ECO:0000313" key="1">
    <source>
        <dbReference type="EMBL" id="KAH6936135.1"/>
    </source>
</evidence>
<keyword evidence="2" id="KW-1185">Reference proteome</keyword>
<sequence length="163" mass="18402">MRDVADRFDLAESTVHRILQRVADYLCTLGPTVLTFPDDLEKLSRDFENVSGVPGVVGCIDGSYIRIQCPEKKIASTYVNRHHFLSMTLQAVCDNKRRFSDVLVGSSNDELLDDSDEEEPGDVQWSKRTDSNACQGDTEEDPALRKLGELKRDKVFAKMFGRQ</sequence>